<gene>
    <name evidence="7" type="primary">MNN4</name>
    <name evidence="7" type="ORF">N0V93_003284</name>
</gene>
<feature type="signal peptide" evidence="5">
    <location>
        <begin position="1"/>
        <end position="22"/>
    </location>
</feature>
<dbReference type="PANTHER" id="PTHR15407">
    <property type="entry name" value="FUKUTIN-RELATED"/>
    <property type="match status" value="1"/>
</dbReference>
<evidence type="ECO:0000256" key="1">
    <source>
        <dbReference type="ARBA" id="ARBA00004167"/>
    </source>
</evidence>
<keyword evidence="7" id="KW-0808">Transferase</keyword>
<evidence type="ECO:0000256" key="2">
    <source>
        <dbReference type="ARBA" id="ARBA00022692"/>
    </source>
</evidence>
<keyword evidence="3" id="KW-1133">Transmembrane helix</keyword>
<dbReference type="GO" id="GO:0016757">
    <property type="term" value="F:glycosyltransferase activity"/>
    <property type="evidence" value="ECO:0007669"/>
    <property type="project" value="UniProtKB-KW"/>
</dbReference>
<dbReference type="OrthoDB" id="444255at2759"/>
<dbReference type="InterPro" id="IPR007074">
    <property type="entry name" value="LicD/FKTN/FKRP_NTP_transf"/>
</dbReference>
<keyword evidence="4" id="KW-0472">Membrane</keyword>
<evidence type="ECO:0000256" key="5">
    <source>
        <dbReference type="SAM" id="SignalP"/>
    </source>
</evidence>
<dbReference type="InterPro" id="IPR009644">
    <property type="entry name" value="FKTN/MNN4/W02B3.4-1"/>
</dbReference>
<reference evidence="7" key="1">
    <citation type="submission" date="2022-10" db="EMBL/GenBank/DDBJ databases">
        <title>Tapping the CABI collections for fungal endophytes: first genome assemblies for Collariella, Neodidymelliopsis, Ascochyta clinopodiicola, Didymella pomorum, Didymosphaeria variabile, Neocosmospora piperis and Neocucurbitaria cava.</title>
        <authorList>
            <person name="Hill R."/>
        </authorList>
    </citation>
    <scope>NUCLEOTIDE SEQUENCE</scope>
    <source>
        <strain evidence="7">IMI 355082</strain>
    </source>
</reference>
<sequence>MQITRFLSTLALSAAWISTTTADAEFQQVRKRTAADHSKRDTDAPEKYFHESTFAEKALPYEEQKNALKNLVQTYLTTFSDLGIETWLMHGSLLGWWWGQKILPWDTDIDVQVTEASIHYLAAYYNMTTFFYKTPRFPEGRDYLLEVNPHYMNRDQTDKLNVIDARWIDMESGMFIDITSVRYNLTDPAGEGMLSSKDGHEFRDTYLYPLHSTTFEGVPARIPYKYEDMLEAEYGAQALNNKLYHNHVFKDDVMEWMPRFADGSNGNPVEL</sequence>
<comment type="subcellular location">
    <subcellularLocation>
        <location evidence="1">Membrane</location>
        <topology evidence="1">Single-pass membrane protein</topology>
    </subcellularLocation>
</comment>
<evidence type="ECO:0000256" key="4">
    <source>
        <dbReference type="ARBA" id="ARBA00023136"/>
    </source>
</evidence>
<dbReference type="Pfam" id="PF04991">
    <property type="entry name" value="LicD"/>
    <property type="match status" value="2"/>
</dbReference>
<evidence type="ECO:0000313" key="8">
    <source>
        <dbReference type="Proteomes" id="UP001140453"/>
    </source>
</evidence>
<evidence type="ECO:0000313" key="7">
    <source>
        <dbReference type="EMBL" id="KAJ4394067.1"/>
    </source>
</evidence>
<dbReference type="EMBL" id="JAPEVB010000002">
    <property type="protein sequence ID" value="KAJ4394067.1"/>
    <property type="molecule type" value="Genomic_DNA"/>
</dbReference>
<keyword evidence="7" id="KW-0328">Glycosyltransferase</keyword>
<proteinExistence type="predicted"/>
<keyword evidence="5" id="KW-0732">Signal</keyword>
<evidence type="ECO:0000259" key="6">
    <source>
        <dbReference type="Pfam" id="PF04991"/>
    </source>
</evidence>
<comment type="caution">
    <text evidence="7">The sequence shown here is derived from an EMBL/GenBank/DDBJ whole genome shotgun (WGS) entry which is preliminary data.</text>
</comment>
<dbReference type="GO" id="GO:0016020">
    <property type="term" value="C:membrane"/>
    <property type="evidence" value="ECO:0007669"/>
    <property type="project" value="UniProtKB-SubCell"/>
</dbReference>
<keyword evidence="8" id="KW-1185">Reference proteome</keyword>
<feature type="domain" description="LicD/FKTN/FKRP nucleotidyltransferase" evidence="6">
    <location>
        <begin position="197"/>
        <end position="235"/>
    </location>
</feature>
<organism evidence="7 8">
    <name type="scientific">Gnomoniopsis smithogilvyi</name>
    <dbReference type="NCBI Taxonomy" id="1191159"/>
    <lineage>
        <taxon>Eukaryota</taxon>
        <taxon>Fungi</taxon>
        <taxon>Dikarya</taxon>
        <taxon>Ascomycota</taxon>
        <taxon>Pezizomycotina</taxon>
        <taxon>Sordariomycetes</taxon>
        <taxon>Sordariomycetidae</taxon>
        <taxon>Diaporthales</taxon>
        <taxon>Gnomoniaceae</taxon>
        <taxon>Gnomoniopsis</taxon>
    </lineage>
</organism>
<keyword evidence="2" id="KW-0812">Transmembrane</keyword>
<dbReference type="AlphaFoldDB" id="A0A9W8YWT9"/>
<feature type="domain" description="LicD/FKTN/FKRP nucleotidyltransferase" evidence="6">
    <location>
        <begin position="82"/>
        <end position="183"/>
    </location>
</feature>
<name>A0A9W8YWT9_9PEZI</name>
<feature type="chain" id="PRO_5040819576" evidence="5">
    <location>
        <begin position="23"/>
        <end position="271"/>
    </location>
</feature>
<dbReference type="PANTHER" id="PTHR15407:SF32">
    <property type="entry name" value="PROTEIN (MNN4), PUTATIVE (AFU_ORTHOLOGUE AFUA_1G03790)-RELATED"/>
    <property type="match status" value="1"/>
</dbReference>
<evidence type="ECO:0000256" key="3">
    <source>
        <dbReference type="ARBA" id="ARBA00022989"/>
    </source>
</evidence>
<dbReference type="Proteomes" id="UP001140453">
    <property type="component" value="Unassembled WGS sequence"/>
</dbReference>
<accession>A0A9W8YWT9</accession>
<protein>
    <submittedName>
        <fullName evidence="7">Mannosyltransferase</fullName>
    </submittedName>
</protein>
<dbReference type="GO" id="GO:0009100">
    <property type="term" value="P:glycoprotein metabolic process"/>
    <property type="evidence" value="ECO:0007669"/>
    <property type="project" value="UniProtKB-ARBA"/>
</dbReference>